<keyword evidence="5 7" id="KW-0689">Ribosomal protein</keyword>
<comment type="subunit">
    <text evidence="3">P0 forms a pentameric complex by interaction with dimers of P1 and P2.</text>
</comment>
<accession>A0A0K8REE7</accession>
<dbReference type="SUPFAM" id="SSF160369">
    <property type="entry name" value="Ribosomal protein L10-like"/>
    <property type="match status" value="1"/>
</dbReference>
<evidence type="ECO:0000256" key="1">
    <source>
        <dbReference type="ARBA" id="ARBA00002200"/>
    </source>
</evidence>
<evidence type="ECO:0000259" key="9">
    <source>
        <dbReference type="Pfam" id="PF17777"/>
    </source>
</evidence>
<reference evidence="10" key="1">
    <citation type="submission" date="2012-12" db="EMBL/GenBank/DDBJ databases">
        <title>Identification and characterization of a phenylalanine ammonia-lyase gene family in Isatis indigotica Fort.</title>
        <authorList>
            <person name="Liu Q."/>
            <person name="Chen J."/>
            <person name="Zhou X."/>
            <person name="Di P."/>
            <person name="Xiao Y."/>
            <person name="Xuan H."/>
            <person name="Zhang L."/>
            <person name="Chen W."/>
        </authorList>
    </citation>
    <scope>NUCLEOTIDE SEQUENCE</scope>
    <source>
        <tissue evidence="10">Salivary gland</tissue>
    </source>
</reference>
<dbReference type="GO" id="GO:0022625">
    <property type="term" value="C:cytosolic large ribosomal subunit"/>
    <property type="evidence" value="ECO:0007669"/>
    <property type="project" value="TreeGrafter"/>
</dbReference>
<proteinExistence type="evidence at transcript level"/>
<evidence type="ECO:0000256" key="2">
    <source>
        <dbReference type="ARBA" id="ARBA00008889"/>
    </source>
</evidence>
<dbReference type="PANTHER" id="PTHR45699">
    <property type="entry name" value="60S ACIDIC RIBOSOMAL PROTEIN P0"/>
    <property type="match status" value="1"/>
</dbReference>
<dbReference type="AlphaFoldDB" id="A0A0K8REE7"/>
<dbReference type="GO" id="GO:0003735">
    <property type="term" value="F:structural constituent of ribosome"/>
    <property type="evidence" value="ECO:0007669"/>
    <property type="project" value="TreeGrafter"/>
</dbReference>
<dbReference type="FunFam" id="3.30.70.1730:FF:000002">
    <property type="entry name" value="60S acidic ribosomal protein P0"/>
    <property type="match status" value="1"/>
</dbReference>
<feature type="compositionally biased region" description="Basic and acidic residues" evidence="8">
    <location>
        <begin position="294"/>
        <end position="305"/>
    </location>
</feature>
<evidence type="ECO:0000256" key="8">
    <source>
        <dbReference type="SAM" id="MobiDB-lite"/>
    </source>
</evidence>
<evidence type="ECO:0000256" key="3">
    <source>
        <dbReference type="ARBA" id="ARBA00011521"/>
    </source>
</evidence>
<evidence type="ECO:0000256" key="5">
    <source>
        <dbReference type="ARBA" id="ARBA00022980"/>
    </source>
</evidence>
<dbReference type="Pfam" id="PF00466">
    <property type="entry name" value="Ribosomal_L10"/>
    <property type="match status" value="1"/>
</dbReference>
<evidence type="ECO:0000256" key="4">
    <source>
        <dbReference type="ARBA" id="ARBA00022553"/>
    </source>
</evidence>
<dbReference type="Pfam" id="PF17777">
    <property type="entry name" value="RL10P_insert"/>
    <property type="match status" value="1"/>
</dbReference>
<dbReference type="Pfam" id="PF00428">
    <property type="entry name" value="Ribosomal_60s"/>
    <property type="match status" value="1"/>
</dbReference>
<feature type="domain" description="Large ribosomal subunit protein uL10-like insertion" evidence="9">
    <location>
        <begin position="111"/>
        <end position="180"/>
    </location>
</feature>
<keyword evidence="4" id="KW-0597">Phosphoprotein</keyword>
<dbReference type="PIRSF" id="PIRSF039087">
    <property type="entry name" value="L10E"/>
    <property type="match status" value="1"/>
</dbReference>
<sequence length="319" mass="34705">MVREDKTAWKSNYFLRLVQLLDEYPKCFIVGVDNVGSKQMQTIRVSLRKHAVLLMGKNTMIRKAIRGHLDNNPALEKLLPHIKGNVGFVFTKEDLGEVREKIIENKVKAPARAGALAPLDVMIPAQNTGLGPEKTSFFQALQIPTKISKGTIEILNEIHLIKKDDRVGASEATLLNMLNISPFSYGLKILQVYDSGTVFSPEILDITPEDLRSAFVEGVRNVASVSLAIGYPTVASAPHSIVNGLKNLIAVALETDITFKEAEMAKEYLKDPSKFVAAAAAAAPAAGGGAAAKPDAKKEEAKKEESEEEDDDMGFGLFD</sequence>
<organism evidence="10">
    <name type="scientific">Ixodes ricinus</name>
    <name type="common">Common tick</name>
    <name type="synonym">Acarus ricinus</name>
    <dbReference type="NCBI Taxonomy" id="34613"/>
    <lineage>
        <taxon>Eukaryota</taxon>
        <taxon>Metazoa</taxon>
        <taxon>Ecdysozoa</taxon>
        <taxon>Arthropoda</taxon>
        <taxon>Chelicerata</taxon>
        <taxon>Arachnida</taxon>
        <taxon>Acari</taxon>
        <taxon>Parasitiformes</taxon>
        <taxon>Ixodida</taxon>
        <taxon>Ixodoidea</taxon>
        <taxon>Ixodidae</taxon>
        <taxon>Ixodinae</taxon>
        <taxon>Ixodes</taxon>
    </lineage>
</organism>
<dbReference type="CDD" id="cd05795">
    <property type="entry name" value="Ribosomal_P0_L10e"/>
    <property type="match status" value="1"/>
</dbReference>
<dbReference type="GO" id="GO:0000027">
    <property type="term" value="P:ribosomal large subunit assembly"/>
    <property type="evidence" value="ECO:0007669"/>
    <property type="project" value="TreeGrafter"/>
</dbReference>
<dbReference type="FunFam" id="3.90.105.20:FF:000001">
    <property type="entry name" value="60S acidic ribosomal protein P0"/>
    <property type="match status" value="1"/>
</dbReference>
<dbReference type="GO" id="GO:0070180">
    <property type="term" value="F:large ribosomal subunit rRNA binding"/>
    <property type="evidence" value="ECO:0007669"/>
    <property type="project" value="TreeGrafter"/>
</dbReference>
<dbReference type="InterPro" id="IPR001790">
    <property type="entry name" value="Ribosomal_uL10"/>
</dbReference>
<dbReference type="InterPro" id="IPR043141">
    <property type="entry name" value="Ribosomal_uL10-like_sf"/>
</dbReference>
<name>A0A0K8REE7_IXORI</name>
<evidence type="ECO:0000256" key="6">
    <source>
        <dbReference type="ARBA" id="ARBA00023274"/>
    </source>
</evidence>
<evidence type="ECO:0000256" key="7">
    <source>
        <dbReference type="PIRNR" id="PIRNR039087"/>
    </source>
</evidence>
<evidence type="ECO:0000313" key="10">
    <source>
        <dbReference type="EMBL" id="JAA69510.1"/>
    </source>
</evidence>
<keyword evidence="6 7" id="KW-0687">Ribonucleoprotein</keyword>
<dbReference type="PANTHER" id="PTHR45699:SF3">
    <property type="entry name" value="LARGE RIBOSOMAL SUBUNIT PROTEIN UL10"/>
    <property type="match status" value="1"/>
</dbReference>
<dbReference type="InterPro" id="IPR043164">
    <property type="entry name" value="Ribosomal_uL10-like_insert_sf"/>
</dbReference>
<comment type="similarity">
    <text evidence="2 7">Belongs to the universal ribosomal protein uL10 family.</text>
</comment>
<dbReference type="InterPro" id="IPR040637">
    <property type="entry name" value="Ribosomal_uL10-like_insert"/>
</dbReference>
<protein>
    <recommendedName>
        <fullName evidence="7">60S acidic ribosomal protein P0</fullName>
    </recommendedName>
</protein>
<dbReference type="InterPro" id="IPR050323">
    <property type="entry name" value="Ribosomal_protein_uL10"/>
</dbReference>
<dbReference type="EMBL" id="GADI01004298">
    <property type="protein sequence ID" value="JAA69510.1"/>
    <property type="molecule type" value="mRNA"/>
</dbReference>
<dbReference type="InterPro" id="IPR030670">
    <property type="entry name" value="uL10_eukaryotes"/>
</dbReference>
<comment type="function">
    <text evidence="1 7">Ribosomal protein P0 is the functional equivalent of E.coli protein L10.</text>
</comment>
<dbReference type="GO" id="GO:0002181">
    <property type="term" value="P:cytoplasmic translation"/>
    <property type="evidence" value="ECO:0007669"/>
    <property type="project" value="TreeGrafter"/>
</dbReference>
<feature type="region of interest" description="Disordered" evidence="8">
    <location>
        <begin position="286"/>
        <end position="319"/>
    </location>
</feature>
<dbReference type="Gene3D" id="3.90.105.20">
    <property type="match status" value="1"/>
</dbReference>
<dbReference type="Gene3D" id="3.30.70.1730">
    <property type="match status" value="1"/>
</dbReference>